<proteinExistence type="predicted"/>
<protein>
    <submittedName>
        <fullName evidence="1">Uncharacterized protein</fullName>
    </submittedName>
</protein>
<reference evidence="1 2" key="1">
    <citation type="journal article" date="2021" name="Commun. Biol.">
        <title>Genomic insights into the host specific adaptation of the Pneumocystis genus.</title>
        <authorList>
            <person name="Cisse O.H."/>
            <person name="Ma L."/>
            <person name="Dekker J.P."/>
            <person name="Khil P.P."/>
            <person name="Youn J.-H."/>
            <person name="Brenchley J.M."/>
            <person name="Blair R."/>
            <person name="Pahar B."/>
            <person name="Chabe M."/>
            <person name="Van Rompay K.K.A."/>
            <person name="Keesler R."/>
            <person name="Sukura A."/>
            <person name="Hirsch V."/>
            <person name="Kutty G."/>
            <person name="Liu Y."/>
            <person name="Peng L."/>
            <person name="Chen J."/>
            <person name="Song J."/>
            <person name="Weissenbacher-Lang C."/>
            <person name="Xu J."/>
            <person name="Upham N.S."/>
            <person name="Stajich J.E."/>
            <person name="Cuomo C.A."/>
            <person name="Cushion M.T."/>
            <person name="Kovacs J.A."/>
        </authorList>
    </citation>
    <scope>NUCLEOTIDE SEQUENCE [LARGE SCALE GENOMIC DNA]</scope>
    <source>
        <strain evidence="1 2">RABM</strain>
    </source>
</reference>
<accession>A0ACB7CAF2</accession>
<sequence>MTNDKEIYIMRHAQAKHNVQKNYDLKDPELTEFGKDQAKLLLLNFEQLKELELIVSSPMRRAIETVLIGFDGFLRFKDSVPENHILIPLFIFPELQEVSDSNCDVCSSLEDLQRQFPQLDWSFCGGDRLLKTGFFSYEPSMIEKRAAWIRNWVANRKEKKIMLVSHQEFIKHIVDCSEPWANLEINKYTLGPGNVFKPVHF</sequence>
<evidence type="ECO:0000313" key="2">
    <source>
        <dbReference type="Proteomes" id="UP000768646"/>
    </source>
</evidence>
<dbReference type="Proteomes" id="UP000768646">
    <property type="component" value="Unassembled WGS sequence"/>
</dbReference>
<keyword evidence="2" id="KW-1185">Reference proteome</keyword>
<evidence type="ECO:0000313" key="1">
    <source>
        <dbReference type="EMBL" id="KAG4304704.1"/>
    </source>
</evidence>
<organism evidence="1 2">
    <name type="scientific">Pneumocystis oryctolagi</name>
    <dbReference type="NCBI Taxonomy" id="42067"/>
    <lineage>
        <taxon>Eukaryota</taxon>
        <taxon>Fungi</taxon>
        <taxon>Dikarya</taxon>
        <taxon>Ascomycota</taxon>
        <taxon>Taphrinomycotina</taxon>
        <taxon>Pneumocystomycetes</taxon>
        <taxon>Pneumocystaceae</taxon>
        <taxon>Pneumocystis</taxon>
    </lineage>
</organism>
<gene>
    <name evidence="1" type="ORF">PORY_001757</name>
</gene>
<dbReference type="EMBL" id="JABTEG010000006">
    <property type="protein sequence ID" value="KAG4304704.1"/>
    <property type="molecule type" value="Genomic_DNA"/>
</dbReference>
<name>A0ACB7CAF2_9ASCO</name>
<comment type="caution">
    <text evidence="1">The sequence shown here is derived from an EMBL/GenBank/DDBJ whole genome shotgun (WGS) entry which is preliminary data.</text>
</comment>